<comment type="caution">
    <text evidence="2">The sequence shown here is derived from an EMBL/GenBank/DDBJ whole genome shotgun (WGS) entry which is preliminary data.</text>
</comment>
<dbReference type="AlphaFoldDB" id="A0A3S1CLN0"/>
<dbReference type="PANTHER" id="PTHR43581:SF4">
    <property type="entry name" value="ATP_GTP PHOSPHATASE"/>
    <property type="match status" value="1"/>
</dbReference>
<dbReference type="SUPFAM" id="SSF52540">
    <property type="entry name" value="P-loop containing nucleoside triphosphate hydrolases"/>
    <property type="match status" value="1"/>
</dbReference>
<evidence type="ECO:0000313" key="3">
    <source>
        <dbReference type="Proteomes" id="UP000271624"/>
    </source>
</evidence>
<reference evidence="2" key="2">
    <citation type="journal article" date="2019" name="Genome Biol. Evol.">
        <title>Day and night: Metabolic profiles and evolutionary relationships of six axenic non-marine cyanobacteria.</title>
        <authorList>
            <person name="Will S.E."/>
            <person name="Henke P."/>
            <person name="Boedeker C."/>
            <person name="Huang S."/>
            <person name="Brinkmann H."/>
            <person name="Rohde M."/>
            <person name="Jarek M."/>
            <person name="Friedl T."/>
            <person name="Seufert S."/>
            <person name="Schumacher M."/>
            <person name="Overmann J."/>
            <person name="Neumann-Schaal M."/>
            <person name="Petersen J."/>
        </authorList>
    </citation>
    <scope>NUCLEOTIDE SEQUENCE [LARGE SCALE GENOMIC DNA]</scope>
    <source>
        <strain evidence="2">PCC 7102</strain>
    </source>
</reference>
<dbReference type="Pfam" id="PF13175">
    <property type="entry name" value="AAA_15"/>
    <property type="match status" value="1"/>
</dbReference>
<feature type="domain" description="Endonuclease GajA/Old nuclease/RecF-like AAA" evidence="1">
    <location>
        <begin position="71"/>
        <end position="178"/>
    </location>
</feature>
<reference evidence="2" key="1">
    <citation type="submission" date="2018-12" db="EMBL/GenBank/DDBJ databases">
        <authorList>
            <person name="Will S."/>
            <person name="Neumann-Schaal M."/>
            <person name="Henke P."/>
        </authorList>
    </citation>
    <scope>NUCLEOTIDE SEQUENCE</scope>
    <source>
        <strain evidence="2">PCC 7102</strain>
    </source>
</reference>
<dbReference type="EMBL" id="RSCL01000009">
    <property type="protein sequence ID" value="RUT05221.1"/>
    <property type="molecule type" value="Genomic_DNA"/>
</dbReference>
<accession>A0A3S1CLN0</accession>
<dbReference type="PANTHER" id="PTHR43581">
    <property type="entry name" value="ATP/GTP PHOSPHATASE"/>
    <property type="match status" value="1"/>
</dbReference>
<protein>
    <recommendedName>
        <fullName evidence="1">Endonuclease GajA/Old nuclease/RecF-like AAA domain-containing protein</fullName>
    </recommendedName>
</protein>
<evidence type="ECO:0000313" key="2">
    <source>
        <dbReference type="EMBL" id="RUT05221.1"/>
    </source>
</evidence>
<sequence length="227" mass="25753">MTLNFAYNSHKEVKIPVSEDGTLEARLAKTKFAKVLLGFTPETCKFLTTENTNFNDLSLLWDAINLTPQEDEVIKALQIIEPDVERISFTSSRSNSSVIIKMRGQHTPVPLGSMGDGMRRLLTLALSAVNVENGYLLIDEIDTGLYYEFQTDMWRLILETAQRLNIQVFATTHSWDCVRAFEEALEDVSNSTIGKLFRLDAKYGKIRAVEYLAEELKIAVQQNIEVR</sequence>
<dbReference type="InterPro" id="IPR041685">
    <property type="entry name" value="AAA_GajA/Old/RecF-like"/>
</dbReference>
<evidence type="ECO:0000259" key="1">
    <source>
        <dbReference type="Pfam" id="PF13175"/>
    </source>
</evidence>
<proteinExistence type="predicted"/>
<gene>
    <name evidence="2" type="ORF">DSM106972_040420</name>
</gene>
<dbReference type="InterPro" id="IPR027417">
    <property type="entry name" value="P-loop_NTPase"/>
</dbReference>
<keyword evidence="3" id="KW-1185">Reference proteome</keyword>
<dbReference type="RefSeq" id="WP_201800760.1">
    <property type="nucleotide sequence ID" value="NZ_RSCL01000009.1"/>
</dbReference>
<dbReference type="Gene3D" id="3.40.50.300">
    <property type="entry name" value="P-loop containing nucleotide triphosphate hydrolases"/>
    <property type="match status" value="1"/>
</dbReference>
<name>A0A3S1CLN0_9CYAN</name>
<dbReference type="Proteomes" id="UP000271624">
    <property type="component" value="Unassembled WGS sequence"/>
</dbReference>
<organism evidence="2 3">
    <name type="scientific">Dulcicalothrix desertica PCC 7102</name>
    <dbReference type="NCBI Taxonomy" id="232991"/>
    <lineage>
        <taxon>Bacteria</taxon>
        <taxon>Bacillati</taxon>
        <taxon>Cyanobacteriota</taxon>
        <taxon>Cyanophyceae</taxon>
        <taxon>Nostocales</taxon>
        <taxon>Calotrichaceae</taxon>
        <taxon>Dulcicalothrix</taxon>
    </lineage>
</organism>
<dbReference type="InterPro" id="IPR051396">
    <property type="entry name" value="Bact_Antivir_Def_Nuclease"/>
</dbReference>